<evidence type="ECO:0000259" key="3">
    <source>
        <dbReference type="PROSITE" id="PS51272"/>
    </source>
</evidence>
<organism evidence="4 5">
    <name type="scientific">Paenibacillus roseus</name>
    <dbReference type="NCBI Taxonomy" id="2798579"/>
    <lineage>
        <taxon>Bacteria</taxon>
        <taxon>Bacillati</taxon>
        <taxon>Bacillota</taxon>
        <taxon>Bacilli</taxon>
        <taxon>Bacillales</taxon>
        <taxon>Paenibacillaceae</taxon>
        <taxon>Paenibacillus</taxon>
    </lineage>
</organism>
<evidence type="ECO:0000313" key="5">
    <source>
        <dbReference type="Proteomes" id="UP000640274"/>
    </source>
</evidence>
<dbReference type="Pfam" id="PF00395">
    <property type="entry name" value="SLH"/>
    <property type="match status" value="1"/>
</dbReference>
<dbReference type="InterPro" id="IPR001119">
    <property type="entry name" value="SLH_dom"/>
</dbReference>
<keyword evidence="5" id="KW-1185">Reference proteome</keyword>
<evidence type="ECO:0000313" key="4">
    <source>
        <dbReference type="EMBL" id="MBJ6361912.1"/>
    </source>
</evidence>
<name>A0A934J7N1_9BACL</name>
<evidence type="ECO:0000256" key="1">
    <source>
        <dbReference type="ARBA" id="ARBA00022729"/>
    </source>
</evidence>
<proteinExistence type="predicted"/>
<feature type="region of interest" description="Disordered" evidence="2">
    <location>
        <begin position="1"/>
        <end position="23"/>
    </location>
</feature>
<evidence type="ECO:0000256" key="2">
    <source>
        <dbReference type="SAM" id="MobiDB-lite"/>
    </source>
</evidence>
<dbReference type="PROSITE" id="PS51272">
    <property type="entry name" value="SLH"/>
    <property type="match status" value="1"/>
</dbReference>
<protein>
    <submittedName>
        <fullName evidence="4">S-layer homology domain-containing protein</fullName>
    </submittedName>
</protein>
<dbReference type="EMBL" id="JAELUP010000061">
    <property type="protein sequence ID" value="MBJ6361912.1"/>
    <property type="molecule type" value="Genomic_DNA"/>
</dbReference>
<dbReference type="InterPro" id="IPR014755">
    <property type="entry name" value="Cu-Rt/internalin_Ig-like"/>
</dbReference>
<feature type="domain" description="SLH" evidence="3">
    <location>
        <begin position="103"/>
        <end position="166"/>
    </location>
</feature>
<dbReference type="RefSeq" id="WP_199019463.1">
    <property type="nucleotide sequence ID" value="NZ_JAELUP010000061.1"/>
</dbReference>
<comment type="caution">
    <text evidence="4">The sequence shown here is derived from an EMBL/GenBank/DDBJ whole genome shotgun (WGS) entry which is preliminary data.</text>
</comment>
<accession>A0A934J7N1</accession>
<sequence>MRETSHSLSNYQNSQQPKHFRGGEKKVMKKSLSLLVAIAMVFSMFASVAAAAASEAGKKLEGYGVIKGNQNGDLLEDENWLRQDVAVLISRLAGKEEEAKATAKTHTFADVRGTFYNGYISWAKENGFMQGNSATNFGFDSEITYKEFATVILRALGVDTTDYSKIGELAVKAGIIGSDLNIDDKAKRGVTYDIIVTSLDVEVAGTGKVLGEVLGLPGFEKPAPAIDAKATSVKEVTVTFNKAIDTANAKFELTRSQTAVKVDKVTFSDDKKVAKLELNSKLVAGDYTLVAKGATDVELSATFSAENEKVAEIKFLGDKLALGTNTDGNVNSDQVEISFQVTNQYGDDVTRTYGSSVNFQASKGSIFSQTNGKLVIENTAQGTTYQINEQVYVSASYTSGTNNVFVNNTFSVGAQSRVDSVTVKELYHPEDKTISAGSNFSEYTLIFEAKDQYGNLITDLAKLKKDLSVFVTNPSIFDIAKDNNNANFLADQGKNKDKLGLKLKSPNTGGFAQEGTNTITFNSIFTGKQTKFDVEVTKGTAVQSISLVAPYNLAVGDKKVKVAFTAIDGNGNEVTKYDDLVDRITLNSSVPGNNFKFVKDTLTGKATLELDITNASQGTYGLYAYVKNTNSQAQVQFTIAAAPKPTDIKKVDIDRSKIIKGNPAQAVFEVKPDKVKIEDNLSRDWKLTSAYTLKLVQVSSNNNFVISGNDDNDVVTDNTIITATASGTARFRVTLTGDNTNLSYEFTISAVELKDLKNFSVDDISKFFGGADSKHAREIKVFGVNQDGEKVQLDKSQYDVFVPTARNLSYVDGKIKVTEDSTGYPFDKSSVTEETFSFTVQIQDGKGGIEQVTKSAKVSNELPKITKVEYKSDNKFKGENGYVTVQTGATFATIQDLFNNALKFVDQYGDDSKYVANVTITGDSDVLAKLSAKSGKSDVITVARAFASGDKFIVNYTIQGETSGVFTVEVE</sequence>
<dbReference type="Proteomes" id="UP000640274">
    <property type="component" value="Unassembled WGS sequence"/>
</dbReference>
<dbReference type="Gene3D" id="2.60.40.1220">
    <property type="match status" value="1"/>
</dbReference>
<dbReference type="AlphaFoldDB" id="A0A934J7N1"/>
<gene>
    <name evidence="4" type="ORF">JFN88_11620</name>
</gene>
<feature type="compositionally biased region" description="Polar residues" evidence="2">
    <location>
        <begin position="1"/>
        <end position="17"/>
    </location>
</feature>
<reference evidence="4" key="1">
    <citation type="submission" date="2020-12" db="EMBL/GenBank/DDBJ databases">
        <authorList>
            <person name="Huq M.A."/>
        </authorList>
    </citation>
    <scope>NUCLEOTIDE SEQUENCE</scope>
    <source>
        <strain evidence="4">MAHUQ-46</strain>
    </source>
</reference>
<keyword evidence="1" id="KW-0732">Signal</keyword>